<evidence type="ECO:0000256" key="2">
    <source>
        <dbReference type="ARBA" id="ARBA00022803"/>
    </source>
</evidence>
<dbReference type="InterPro" id="IPR019734">
    <property type="entry name" value="TPR_rpt"/>
</dbReference>
<evidence type="ECO:0000256" key="4">
    <source>
        <dbReference type="SAM" id="Phobius"/>
    </source>
</evidence>
<dbReference type="SMART" id="SM00028">
    <property type="entry name" value="TPR"/>
    <property type="match status" value="4"/>
</dbReference>
<dbReference type="PANTHER" id="PTHR44858">
    <property type="entry name" value="TETRATRICOPEPTIDE REPEAT PROTEIN 6"/>
    <property type="match status" value="1"/>
</dbReference>
<dbReference type="GO" id="GO:0046813">
    <property type="term" value="P:receptor-mediated virion attachment to host cell"/>
    <property type="evidence" value="ECO:0007669"/>
    <property type="project" value="TreeGrafter"/>
</dbReference>
<feature type="repeat" description="TPR" evidence="3">
    <location>
        <begin position="382"/>
        <end position="415"/>
    </location>
</feature>
<comment type="caution">
    <text evidence="5">The sequence shown here is derived from an EMBL/GenBank/DDBJ whole genome shotgun (WGS) entry which is preliminary data.</text>
</comment>
<evidence type="ECO:0000313" key="6">
    <source>
        <dbReference type="Proteomes" id="UP000729733"/>
    </source>
</evidence>
<proteinExistence type="predicted"/>
<organism evidence="5 6">
    <name type="scientific">Waterburya agarophytonicola KI4</name>
    <dbReference type="NCBI Taxonomy" id="2874699"/>
    <lineage>
        <taxon>Bacteria</taxon>
        <taxon>Bacillati</taxon>
        <taxon>Cyanobacteriota</taxon>
        <taxon>Cyanophyceae</taxon>
        <taxon>Pleurocapsales</taxon>
        <taxon>Hyellaceae</taxon>
        <taxon>Waterburya</taxon>
        <taxon>Waterburya agarophytonicola</taxon>
    </lineage>
</organism>
<keyword evidence="4" id="KW-0472">Membrane</keyword>
<name>A0A964BZU1_9CYAN</name>
<keyword evidence="4" id="KW-0812">Transmembrane</keyword>
<protein>
    <submittedName>
        <fullName evidence="5">Tetratricopeptide repeat protein</fullName>
    </submittedName>
</protein>
<dbReference type="Proteomes" id="UP000729733">
    <property type="component" value="Unassembled WGS sequence"/>
</dbReference>
<sequence length="578" mass="66548">MSDSFSQANTDSNQIIYRFILKTKEAEKIDRPNIVAKEILVWTEENALLTQSLCQLILDRQDQVIEGQETGYVKRIVRSLVKYWETETDCEYYQHFQAIKDSILENQQVTTVLLRLHEILLQTEVVAKESLEDTILLESGLVSRQEDRFKIANPIYAEIFNSEWIKQQLNQISRQLISSSEPAKEIDRDLEKPSRSSIFWVILALIGLVGLGGILGLYWSWINFSTVKQCRLPPTDLDLAAKVLTACDRLIKRQPNNAEALVNRGKVSLVLWNASRNQARIDSAIADLTQAKELEPDNPRTVFYLNYLEEFQDIVIRQKAKCLPVSDRYQEVINLYQPWDKITTADLPIVLELGHFLVNREQNYQTATKLFNAVIEFDPNIAQAWSGKATAQFLAKDYFNAQASFNRALALDPDSYKLKYNLGSLWAKLGNYQKASELYAQATRIEPNFAIAWRDLGLSLYLQDRYQESALAFTQIIYRPNSESFQVGNKERELMKEYYERVEDCLDEAVEGLKVSCSQEDRIPVEVTLNHNGIFHNVIVHGKRPEPFFNVEHHRFFQCFQGNSQAVIDSHLPQGHGH</sequence>
<reference evidence="5" key="1">
    <citation type="journal article" date="2021" name="Antonie Van Leeuwenhoek">
        <title>Draft genome and description of Waterburya agarophytonicola gen. nov. sp. nov. (Pleurocapsales, Cyanobacteria): a seaweed symbiont.</title>
        <authorList>
            <person name="Bonthond G."/>
            <person name="Shalygin S."/>
            <person name="Bayer T."/>
            <person name="Weinberger F."/>
        </authorList>
    </citation>
    <scope>NUCLEOTIDE SEQUENCE</scope>
    <source>
        <strain evidence="5">KI4</strain>
    </source>
</reference>
<dbReference type="GO" id="GO:0009279">
    <property type="term" value="C:cell outer membrane"/>
    <property type="evidence" value="ECO:0007669"/>
    <property type="project" value="TreeGrafter"/>
</dbReference>
<dbReference type="Pfam" id="PF14559">
    <property type="entry name" value="TPR_19"/>
    <property type="match status" value="1"/>
</dbReference>
<dbReference type="InterPro" id="IPR011990">
    <property type="entry name" value="TPR-like_helical_dom_sf"/>
</dbReference>
<dbReference type="PROSITE" id="PS50293">
    <property type="entry name" value="TPR_REGION"/>
    <property type="match status" value="1"/>
</dbReference>
<evidence type="ECO:0000313" key="5">
    <source>
        <dbReference type="EMBL" id="MCC0179656.1"/>
    </source>
</evidence>
<dbReference type="RefSeq" id="WP_229642754.1">
    <property type="nucleotide sequence ID" value="NZ_JADWDC010000100.1"/>
</dbReference>
<dbReference type="EMBL" id="JADWDC010000100">
    <property type="protein sequence ID" value="MCC0179656.1"/>
    <property type="molecule type" value="Genomic_DNA"/>
</dbReference>
<keyword evidence="4" id="KW-1133">Transmembrane helix</keyword>
<feature type="transmembrane region" description="Helical" evidence="4">
    <location>
        <begin position="198"/>
        <end position="221"/>
    </location>
</feature>
<gene>
    <name evidence="5" type="ORF">I4641_22140</name>
</gene>
<accession>A0A964BZU1</accession>
<keyword evidence="1" id="KW-0677">Repeat</keyword>
<dbReference type="PANTHER" id="PTHR44858:SF1">
    <property type="entry name" value="UDP-N-ACETYLGLUCOSAMINE--PEPTIDE N-ACETYLGLUCOSAMINYLTRANSFERASE SPINDLY-RELATED"/>
    <property type="match status" value="1"/>
</dbReference>
<dbReference type="SUPFAM" id="SSF48452">
    <property type="entry name" value="TPR-like"/>
    <property type="match status" value="1"/>
</dbReference>
<keyword evidence="2 3" id="KW-0802">TPR repeat</keyword>
<dbReference type="AlphaFoldDB" id="A0A964BZU1"/>
<evidence type="ECO:0000256" key="3">
    <source>
        <dbReference type="PROSITE-ProRule" id="PRU00339"/>
    </source>
</evidence>
<dbReference type="InterPro" id="IPR050498">
    <property type="entry name" value="Ycf3"/>
</dbReference>
<keyword evidence="6" id="KW-1185">Reference proteome</keyword>
<evidence type="ECO:0000256" key="1">
    <source>
        <dbReference type="ARBA" id="ARBA00022737"/>
    </source>
</evidence>
<feature type="repeat" description="TPR" evidence="3">
    <location>
        <begin position="416"/>
        <end position="449"/>
    </location>
</feature>
<dbReference type="PROSITE" id="PS50005">
    <property type="entry name" value="TPR"/>
    <property type="match status" value="2"/>
</dbReference>
<dbReference type="Gene3D" id="1.25.40.10">
    <property type="entry name" value="Tetratricopeptide repeat domain"/>
    <property type="match status" value="3"/>
</dbReference>